<evidence type="ECO:0000256" key="1">
    <source>
        <dbReference type="SAM" id="MobiDB-lite"/>
    </source>
</evidence>
<dbReference type="InterPro" id="IPR048851">
    <property type="entry name" value="PaaA2_dom"/>
</dbReference>
<proteinExistence type="predicted"/>
<protein>
    <recommendedName>
        <fullName evidence="2">Stability determinant domain-containing protein</fullName>
    </recommendedName>
</protein>
<keyword evidence="4" id="KW-1185">Reference proteome</keyword>
<dbReference type="RefSeq" id="WP_250198659.1">
    <property type="nucleotide sequence ID" value="NZ_CP097636.1"/>
</dbReference>
<gene>
    <name evidence="3" type="ORF">MW290_15680</name>
</gene>
<feature type="region of interest" description="Disordered" evidence="1">
    <location>
        <begin position="123"/>
        <end position="153"/>
    </location>
</feature>
<dbReference type="Proteomes" id="UP001056201">
    <property type="component" value="Chromosome 2"/>
</dbReference>
<organism evidence="3 4">
    <name type="scientific">Aquincola tertiaricarbonis</name>
    <dbReference type="NCBI Taxonomy" id="391953"/>
    <lineage>
        <taxon>Bacteria</taxon>
        <taxon>Pseudomonadati</taxon>
        <taxon>Pseudomonadota</taxon>
        <taxon>Betaproteobacteria</taxon>
        <taxon>Burkholderiales</taxon>
        <taxon>Sphaerotilaceae</taxon>
        <taxon>Aquincola</taxon>
    </lineage>
</organism>
<name>A0ABY4SEW2_AQUTE</name>
<evidence type="ECO:0000259" key="2">
    <source>
        <dbReference type="Pfam" id="PF21217"/>
    </source>
</evidence>
<accession>A0ABY4SEW2</accession>
<dbReference type="Pfam" id="PF21217">
    <property type="entry name" value="PaaA2"/>
    <property type="match status" value="1"/>
</dbReference>
<dbReference type="Gene3D" id="6.20.450.20">
    <property type="match status" value="1"/>
</dbReference>
<dbReference type="EMBL" id="CP097636">
    <property type="protein sequence ID" value="URI10452.1"/>
    <property type="molecule type" value="Genomic_DNA"/>
</dbReference>
<feature type="domain" description="Stability determinant" evidence="2">
    <location>
        <begin position="111"/>
        <end position="131"/>
    </location>
</feature>
<evidence type="ECO:0000313" key="3">
    <source>
        <dbReference type="EMBL" id="URI10452.1"/>
    </source>
</evidence>
<evidence type="ECO:0000313" key="4">
    <source>
        <dbReference type="Proteomes" id="UP001056201"/>
    </source>
</evidence>
<reference evidence="3" key="1">
    <citation type="submission" date="2022-05" db="EMBL/GenBank/DDBJ databases">
        <title>An RpoN-dependent PEP-CTERM gene is involved in floc formation of an Aquincola tertiaricarbonis strain.</title>
        <authorList>
            <person name="Qiu D."/>
            <person name="Xia M."/>
        </authorList>
    </citation>
    <scope>NUCLEOTIDE SEQUENCE</scope>
    <source>
        <strain evidence="3">RN12</strain>
    </source>
</reference>
<sequence length="153" mass="16934">MPTSDKTIDHGTLRRLVDAGARVGAEVVGSGGRWEIVIRHGRTRQTLAATRGRPKSFRQFETLAGYLKDLGIVEYRVNAAEFQGGGLSTATPDRRSVAASQRMKRAHEAVAYDAWFREQVQTSIDDPRPSVGDEEARQQMAARREALLKKAGR</sequence>
<feature type="compositionally biased region" description="Basic and acidic residues" evidence="1">
    <location>
        <begin position="134"/>
        <end position="153"/>
    </location>
</feature>